<dbReference type="GO" id="GO:0005576">
    <property type="term" value="C:extracellular region"/>
    <property type="evidence" value="ECO:0007669"/>
    <property type="project" value="UniProtKB-SubCell"/>
</dbReference>
<dbReference type="EMBL" id="LHQL01000010">
    <property type="protein sequence ID" value="OOQ50033.1"/>
    <property type="molecule type" value="Genomic_DNA"/>
</dbReference>
<dbReference type="Proteomes" id="UP000190306">
    <property type="component" value="Chromosome"/>
</dbReference>
<evidence type="ECO:0000256" key="7">
    <source>
        <dbReference type="SAM" id="SignalP"/>
    </source>
</evidence>
<evidence type="ECO:0000256" key="1">
    <source>
        <dbReference type="ARBA" id="ARBA00004613"/>
    </source>
</evidence>
<evidence type="ECO:0000256" key="6">
    <source>
        <dbReference type="ARBA" id="ARBA00023157"/>
    </source>
</evidence>
<dbReference type="Pfam" id="PF00720">
    <property type="entry name" value="SSI"/>
    <property type="match status" value="1"/>
</dbReference>
<feature type="chain" id="PRO_5042134295" description="Subtilisin inhibitor domain-containing protein" evidence="7">
    <location>
        <begin position="29"/>
        <end position="176"/>
    </location>
</feature>
<reference evidence="10 12" key="2">
    <citation type="submission" date="2020-03" db="EMBL/GenBank/DDBJ databases">
        <title>Is there a link between lipid content and antibiotic production in Streptomyces?</title>
        <authorList>
            <person name="David M."/>
            <person name="Lejeune C."/>
            <person name="Abreu S."/>
            <person name="Thibessard A."/>
            <person name="Leblond P."/>
            <person name="Chaminade P."/>
            <person name="Virolle M.-J."/>
        </authorList>
    </citation>
    <scope>NUCLEOTIDE SEQUENCE [LARGE SCALE GENOMIC DNA]</scope>
    <source>
        <strain evidence="10 12">DSM 41481</strain>
    </source>
</reference>
<evidence type="ECO:0000256" key="4">
    <source>
        <dbReference type="ARBA" id="ARBA00022690"/>
    </source>
</evidence>
<keyword evidence="3" id="KW-0964">Secreted</keyword>
<evidence type="ECO:0000256" key="5">
    <source>
        <dbReference type="ARBA" id="ARBA00022900"/>
    </source>
</evidence>
<evidence type="ECO:0000256" key="3">
    <source>
        <dbReference type="ARBA" id="ARBA00022525"/>
    </source>
</evidence>
<accession>A0AAE6YAV3</accession>
<comment type="similarity">
    <text evidence="2">Belongs to the protease inhibitor I16 (SSI) family.</text>
</comment>
<feature type="signal peptide" evidence="7">
    <location>
        <begin position="1"/>
        <end position="28"/>
    </location>
</feature>
<dbReference type="RefSeq" id="WP_078634082.1">
    <property type="nucleotide sequence ID" value="NZ_CM007717.1"/>
</dbReference>
<evidence type="ECO:0000259" key="8">
    <source>
        <dbReference type="Pfam" id="PF00720"/>
    </source>
</evidence>
<feature type="domain" description="Subtilisin inhibitor" evidence="8">
    <location>
        <begin position="75"/>
        <end position="140"/>
    </location>
</feature>
<evidence type="ECO:0000256" key="2">
    <source>
        <dbReference type="ARBA" id="ARBA00010472"/>
    </source>
</evidence>
<comment type="subcellular location">
    <subcellularLocation>
        <location evidence="1">Secreted</location>
    </subcellularLocation>
</comment>
<evidence type="ECO:0000313" key="11">
    <source>
        <dbReference type="Proteomes" id="UP000190306"/>
    </source>
</evidence>
<evidence type="ECO:0000313" key="10">
    <source>
        <dbReference type="EMBL" id="QIT45449.1"/>
    </source>
</evidence>
<dbReference type="InterPro" id="IPR036819">
    <property type="entry name" value="Subtilisin_inhibitor-like_sf"/>
</dbReference>
<reference evidence="9 11" key="1">
    <citation type="submission" date="2015-07" db="EMBL/GenBank/DDBJ databases">
        <title>Draft Genome Sequence of Streptomyces antibioticus, IMRU 3720 reveals insights in the evolution of actinomycin biosynthetic gene clusters in Streptomyces.</title>
        <authorList>
            <person name="Crnovcic I."/>
            <person name="Ruckert C."/>
            <person name="Kalinowksi J."/>
            <person name="Keller U."/>
        </authorList>
    </citation>
    <scope>NUCLEOTIDE SEQUENCE [LARGE SCALE GENOMIC DNA]</scope>
    <source>
        <strain evidence="9 11">DSM 41481</strain>
    </source>
</reference>
<proteinExistence type="inferred from homology"/>
<protein>
    <recommendedName>
        <fullName evidence="8">Subtilisin inhibitor domain-containing protein</fullName>
    </recommendedName>
</protein>
<dbReference type="Gene3D" id="3.30.350.10">
    <property type="entry name" value="Subtilisin inhibitor-like"/>
    <property type="match status" value="1"/>
</dbReference>
<sequence length="176" mass="18593">MFQVVPVRRVLVSMYAAGVAATAVVVGAGPAAPSGAGAAYAAPPPVRDEDRVQDLRGDRLVVTVRRAGGGADGTFEVVCRPGPGHGSHPDAGGACRAVERNTRWGRDPFAPAPADGVCTMRYGGPATARVTGRWAGRPVDAVFDRSDGCAIERWDRFVPLLPDLRRAPHPLDDFRR</sequence>
<evidence type="ECO:0000313" key="12">
    <source>
        <dbReference type="Proteomes" id="UP000502504"/>
    </source>
</evidence>
<keyword evidence="4" id="KW-0646">Protease inhibitor</keyword>
<keyword evidence="11" id="KW-1185">Reference proteome</keyword>
<dbReference type="Proteomes" id="UP000502504">
    <property type="component" value="Chromosome"/>
</dbReference>
<gene>
    <name evidence="9" type="ORF">AFM16_19190</name>
    <name evidence="10" type="ORF">HCX60_19490</name>
</gene>
<dbReference type="AlphaFoldDB" id="A0AAE6YAV3"/>
<name>A0AAE6YAV3_STRAT</name>
<keyword evidence="6" id="KW-1015">Disulfide bond</keyword>
<keyword evidence="5" id="KW-0722">Serine protease inhibitor</keyword>
<evidence type="ECO:0000313" key="9">
    <source>
        <dbReference type="EMBL" id="OOQ50033.1"/>
    </source>
</evidence>
<dbReference type="EMBL" id="CP050692">
    <property type="protein sequence ID" value="QIT45449.1"/>
    <property type="molecule type" value="Genomic_DNA"/>
</dbReference>
<dbReference type="InterPro" id="IPR023549">
    <property type="entry name" value="Subtilisin_inhibitor"/>
</dbReference>
<dbReference type="GO" id="GO:0004867">
    <property type="term" value="F:serine-type endopeptidase inhibitor activity"/>
    <property type="evidence" value="ECO:0007669"/>
    <property type="project" value="UniProtKB-KW"/>
</dbReference>
<keyword evidence="7" id="KW-0732">Signal</keyword>
<dbReference type="SUPFAM" id="SSF55399">
    <property type="entry name" value="Subtilisin inhibitor"/>
    <property type="match status" value="1"/>
</dbReference>
<organism evidence="10 12">
    <name type="scientific">Streptomyces antibioticus</name>
    <dbReference type="NCBI Taxonomy" id="1890"/>
    <lineage>
        <taxon>Bacteria</taxon>
        <taxon>Bacillati</taxon>
        <taxon>Actinomycetota</taxon>
        <taxon>Actinomycetes</taxon>
        <taxon>Kitasatosporales</taxon>
        <taxon>Streptomycetaceae</taxon>
        <taxon>Streptomyces</taxon>
    </lineage>
</organism>